<name>A0ABU8SCL0_9SPHN</name>
<dbReference type="EMBL" id="JBBHJY010000010">
    <property type="protein sequence ID" value="MEJ6011684.1"/>
    <property type="molecule type" value="Genomic_DNA"/>
</dbReference>
<dbReference type="EC" id="1.-.-.-" evidence="4"/>
<comment type="similarity">
    <text evidence="1 3">Belongs to the short-chain dehydrogenases/reductases (SDR) family.</text>
</comment>
<proteinExistence type="inferred from homology"/>
<dbReference type="GO" id="GO:0016491">
    <property type="term" value="F:oxidoreductase activity"/>
    <property type="evidence" value="ECO:0007669"/>
    <property type="project" value="UniProtKB-KW"/>
</dbReference>
<dbReference type="SUPFAM" id="SSF51735">
    <property type="entry name" value="NAD(P)-binding Rossmann-fold domains"/>
    <property type="match status" value="1"/>
</dbReference>
<dbReference type="Pfam" id="PF00106">
    <property type="entry name" value="adh_short"/>
    <property type="match status" value="1"/>
</dbReference>
<evidence type="ECO:0000256" key="1">
    <source>
        <dbReference type="ARBA" id="ARBA00006484"/>
    </source>
</evidence>
<accession>A0ABU8SCL0</accession>
<dbReference type="InterPro" id="IPR002347">
    <property type="entry name" value="SDR_fam"/>
</dbReference>
<keyword evidence="2 4" id="KW-0560">Oxidoreductase</keyword>
<reference evidence="4 5" key="1">
    <citation type="submission" date="2024-03" db="EMBL/GenBank/DDBJ databases">
        <authorList>
            <person name="Jo J.-H."/>
        </authorList>
    </citation>
    <scope>NUCLEOTIDE SEQUENCE [LARGE SCALE GENOMIC DNA]</scope>
    <source>
        <strain evidence="4 5">AS3R-12</strain>
    </source>
</reference>
<gene>
    <name evidence="4" type="ORF">WG900_17355</name>
</gene>
<sequence>MQLSSTNHAFITGGASGIGLGIADALLKRGVRVTIADINADALAEVLATRGNALRGVLLDVRDREQWQAAKGKAEEVFGPVDLLVNNAGIAPDGLELADSQPESFERIFGINFYGVYNGIVTFGAGIRALGRGHILNVASMAGLSSERATTGAYSASKYAVVSLSETLRVEMAPHGVGVSLMCPGLVMTNLPENTAKIGGNLRPGGKMPGGLDAGVAGEMAVRGIERGQFYILTSFDRDEPIRRRFEEQLAAFAAGPDADLAG</sequence>
<dbReference type="PANTHER" id="PTHR43391:SF82">
    <property type="entry name" value="OXIDOREDUCTASE SADH-RELATED"/>
    <property type="match status" value="1"/>
</dbReference>
<dbReference type="PANTHER" id="PTHR43391">
    <property type="entry name" value="RETINOL DEHYDROGENASE-RELATED"/>
    <property type="match status" value="1"/>
</dbReference>
<dbReference type="InterPro" id="IPR036291">
    <property type="entry name" value="NAD(P)-bd_dom_sf"/>
</dbReference>
<dbReference type="PRINTS" id="PR00080">
    <property type="entry name" value="SDRFAMILY"/>
</dbReference>
<keyword evidence="5" id="KW-1185">Reference proteome</keyword>
<dbReference type="PRINTS" id="PR00081">
    <property type="entry name" value="GDHRDH"/>
</dbReference>
<evidence type="ECO:0000313" key="5">
    <source>
        <dbReference type="Proteomes" id="UP001379235"/>
    </source>
</evidence>
<dbReference type="Gene3D" id="3.40.50.720">
    <property type="entry name" value="NAD(P)-binding Rossmann-like Domain"/>
    <property type="match status" value="1"/>
</dbReference>
<comment type="caution">
    <text evidence="4">The sequence shown here is derived from an EMBL/GenBank/DDBJ whole genome shotgun (WGS) entry which is preliminary data.</text>
</comment>
<evidence type="ECO:0000256" key="2">
    <source>
        <dbReference type="ARBA" id="ARBA00023002"/>
    </source>
</evidence>
<organism evidence="4 5">
    <name type="scientific">Novosphingobium aquae</name>
    <dbReference type="NCBI Taxonomy" id="3133435"/>
    <lineage>
        <taxon>Bacteria</taxon>
        <taxon>Pseudomonadati</taxon>
        <taxon>Pseudomonadota</taxon>
        <taxon>Alphaproteobacteria</taxon>
        <taxon>Sphingomonadales</taxon>
        <taxon>Sphingomonadaceae</taxon>
        <taxon>Novosphingobium</taxon>
    </lineage>
</organism>
<evidence type="ECO:0000313" key="4">
    <source>
        <dbReference type="EMBL" id="MEJ6011684.1"/>
    </source>
</evidence>
<protein>
    <submittedName>
        <fullName evidence="4">SDR family oxidoreductase</fullName>
        <ecNumber evidence="4">1.-.-.-</ecNumber>
    </submittedName>
</protein>
<evidence type="ECO:0000256" key="3">
    <source>
        <dbReference type="RuleBase" id="RU000363"/>
    </source>
</evidence>
<dbReference type="CDD" id="cd05233">
    <property type="entry name" value="SDR_c"/>
    <property type="match status" value="1"/>
</dbReference>
<dbReference type="RefSeq" id="WP_339969161.1">
    <property type="nucleotide sequence ID" value="NZ_JBBHJY010000010.1"/>
</dbReference>
<dbReference type="Proteomes" id="UP001379235">
    <property type="component" value="Unassembled WGS sequence"/>
</dbReference>